<proteinExistence type="inferred from homology"/>
<keyword evidence="8" id="KW-1185">Reference proteome</keyword>
<keyword evidence="7" id="KW-0808">Transferase</keyword>
<dbReference type="PANTHER" id="PTHR43525:SF1">
    <property type="entry name" value="PROTEIN MALY"/>
    <property type="match status" value="1"/>
</dbReference>
<organism evidence="7 8">
    <name type="scientific">Anthropogastromicrobium aceti</name>
    <dbReference type="NCBI Taxonomy" id="2981768"/>
    <lineage>
        <taxon>Bacteria</taxon>
        <taxon>Bacillati</taxon>
        <taxon>Bacillota</taxon>
        <taxon>Clostridia</taxon>
        <taxon>Lachnospirales</taxon>
        <taxon>Lachnospiraceae</taxon>
        <taxon>Anthropogastromicrobium</taxon>
    </lineage>
</organism>
<dbReference type="EC" id="4.4.1.13" evidence="2"/>
<keyword evidence="7" id="KW-0032">Aminotransferase</keyword>
<reference evidence="7 8" key="1">
    <citation type="submission" date="2021-10" db="EMBL/GenBank/DDBJ databases">
        <title>Anaerobic single-cell dispensing facilitates the cultivation of human gut bacteria.</title>
        <authorList>
            <person name="Afrizal A."/>
        </authorList>
    </citation>
    <scope>NUCLEOTIDE SEQUENCE [LARGE SCALE GENOMIC DNA]</scope>
    <source>
        <strain evidence="7 8">CLA-AA-H224</strain>
    </source>
</reference>
<gene>
    <name evidence="7" type="ORF">LKD48_13490</name>
</gene>
<dbReference type="GO" id="GO:0008483">
    <property type="term" value="F:transaminase activity"/>
    <property type="evidence" value="ECO:0007669"/>
    <property type="project" value="UniProtKB-KW"/>
</dbReference>
<evidence type="ECO:0000256" key="1">
    <source>
        <dbReference type="ARBA" id="ARBA00001933"/>
    </source>
</evidence>
<dbReference type="InterPro" id="IPR015422">
    <property type="entry name" value="PyrdxlP-dep_Trfase_small"/>
</dbReference>
<comment type="similarity">
    <text evidence="5">Belongs to the class-II pyridoxal-phosphate-dependent aminotransferase family. MalY/PatB cystathionine beta-lyase subfamily.</text>
</comment>
<dbReference type="Proteomes" id="UP001198200">
    <property type="component" value="Unassembled WGS sequence"/>
</dbReference>
<evidence type="ECO:0000256" key="3">
    <source>
        <dbReference type="ARBA" id="ARBA00022898"/>
    </source>
</evidence>
<evidence type="ECO:0000256" key="4">
    <source>
        <dbReference type="ARBA" id="ARBA00023239"/>
    </source>
</evidence>
<dbReference type="RefSeq" id="WP_308732274.1">
    <property type="nucleotide sequence ID" value="NZ_JAJEQN010000042.1"/>
</dbReference>
<dbReference type="GO" id="GO:0030170">
    <property type="term" value="F:pyridoxal phosphate binding"/>
    <property type="evidence" value="ECO:0007669"/>
    <property type="project" value="InterPro"/>
</dbReference>
<evidence type="ECO:0000259" key="6">
    <source>
        <dbReference type="Pfam" id="PF00155"/>
    </source>
</evidence>
<dbReference type="SUPFAM" id="SSF53383">
    <property type="entry name" value="PLP-dependent transferases"/>
    <property type="match status" value="1"/>
</dbReference>
<dbReference type="CDD" id="cd00609">
    <property type="entry name" value="AAT_like"/>
    <property type="match status" value="1"/>
</dbReference>
<protein>
    <recommendedName>
        <fullName evidence="2">cysteine-S-conjugate beta-lyase</fullName>
        <ecNumber evidence="2">4.4.1.13</ecNumber>
    </recommendedName>
</protein>
<dbReference type="GO" id="GO:0047804">
    <property type="term" value="F:cysteine-S-conjugate beta-lyase activity"/>
    <property type="evidence" value="ECO:0007669"/>
    <property type="project" value="UniProtKB-EC"/>
</dbReference>
<accession>A0AAE3E6L3</accession>
<dbReference type="Gene3D" id="3.40.640.10">
    <property type="entry name" value="Type I PLP-dependent aspartate aminotransferase-like (Major domain)"/>
    <property type="match status" value="1"/>
</dbReference>
<dbReference type="AlphaFoldDB" id="A0AAE3E6L3"/>
<dbReference type="Pfam" id="PF00155">
    <property type="entry name" value="Aminotran_1_2"/>
    <property type="match status" value="1"/>
</dbReference>
<dbReference type="NCBIfam" id="TIGR04350">
    <property type="entry name" value="C_S_lyase_PatB"/>
    <property type="match status" value="1"/>
</dbReference>
<name>A0AAE3E6L3_9FIRM</name>
<sequence length="391" mass="45070">MKYDFDKITDRKGTDCLKYDFAKERGRHEGILPLWVADMDFPTLPQVSERLRKITEHGIYGYSDAKEPYFQALLGWYEKHFSWKIQKEWLIKTPGVVFALAAAVRAYTKPGEAVLLQQPVYYPFSEVIADNERVIVNSPLKLTDGHYEIDFYDFEQKIRDNHVKLFLLCSPHNPVGRVWKKWELEKIGEICIRYGVIVVSDEIHSDFTWGENKHLMFASLSDDFANISITCTAPSKTFNLAGLQVSNIFIPNETLRFKFKKAVDAAGYSQVNVMGLEACQAAYEYGEEWLTQLKEYLKDNIAFVREFIQTRLPKLTMIEPEGTYLLWIDFRAFGLTEAQRQDLIENKANLWLDSGAMFGPDGEGFERFNVACPRSVLKQAFEQLEAAVNSL</sequence>
<keyword evidence="3" id="KW-0663">Pyridoxal phosphate</keyword>
<evidence type="ECO:0000313" key="8">
    <source>
        <dbReference type="Proteomes" id="UP001198200"/>
    </source>
</evidence>
<dbReference type="InterPro" id="IPR051798">
    <property type="entry name" value="Class-II_PLP-Dep_Aminotrans"/>
</dbReference>
<evidence type="ECO:0000256" key="5">
    <source>
        <dbReference type="ARBA" id="ARBA00037974"/>
    </source>
</evidence>
<dbReference type="InterPro" id="IPR027619">
    <property type="entry name" value="C-S_lyase_PatB-like"/>
</dbReference>
<dbReference type="InterPro" id="IPR015424">
    <property type="entry name" value="PyrdxlP-dep_Trfase"/>
</dbReference>
<comment type="cofactor">
    <cofactor evidence="1">
        <name>pyridoxal 5'-phosphate</name>
        <dbReference type="ChEBI" id="CHEBI:597326"/>
    </cofactor>
</comment>
<dbReference type="Gene3D" id="3.90.1150.10">
    <property type="entry name" value="Aspartate Aminotransferase, domain 1"/>
    <property type="match status" value="1"/>
</dbReference>
<comment type="caution">
    <text evidence="7">The sequence shown here is derived from an EMBL/GenBank/DDBJ whole genome shotgun (WGS) entry which is preliminary data.</text>
</comment>
<feature type="domain" description="Aminotransferase class I/classII large" evidence="6">
    <location>
        <begin position="36"/>
        <end position="383"/>
    </location>
</feature>
<dbReference type="InterPro" id="IPR004839">
    <property type="entry name" value="Aminotransferase_I/II_large"/>
</dbReference>
<evidence type="ECO:0000256" key="2">
    <source>
        <dbReference type="ARBA" id="ARBA00012224"/>
    </source>
</evidence>
<evidence type="ECO:0000313" key="7">
    <source>
        <dbReference type="EMBL" id="MCC2222628.1"/>
    </source>
</evidence>
<dbReference type="EMBL" id="JAJEQN010000042">
    <property type="protein sequence ID" value="MCC2222628.1"/>
    <property type="molecule type" value="Genomic_DNA"/>
</dbReference>
<dbReference type="InterPro" id="IPR015421">
    <property type="entry name" value="PyrdxlP-dep_Trfase_major"/>
</dbReference>
<keyword evidence="4" id="KW-0456">Lyase</keyword>
<dbReference type="PANTHER" id="PTHR43525">
    <property type="entry name" value="PROTEIN MALY"/>
    <property type="match status" value="1"/>
</dbReference>